<dbReference type="InterPro" id="IPR018490">
    <property type="entry name" value="cNMP-bd_dom_sf"/>
</dbReference>
<comment type="caution">
    <text evidence="2">The sequence shown here is derived from an EMBL/GenBank/DDBJ whole genome shotgun (WGS) entry which is preliminary data.</text>
</comment>
<dbReference type="Proteomes" id="UP001210231">
    <property type="component" value="Unassembled WGS sequence"/>
</dbReference>
<dbReference type="RefSeq" id="WP_407031669.1">
    <property type="nucleotide sequence ID" value="NZ_JAQGEF010000012.1"/>
</dbReference>
<evidence type="ECO:0000313" key="3">
    <source>
        <dbReference type="Proteomes" id="UP001210231"/>
    </source>
</evidence>
<accession>A0ABT4UMG6</accession>
<dbReference type="Gene3D" id="2.60.120.10">
    <property type="entry name" value="Jelly Rolls"/>
    <property type="match status" value="1"/>
</dbReference>
<dbReference type="InterPro" id="IPR000595">
    <property type="entry name" value="cNMP-bd_dom"/>
</dbReference>
<feature type="domain" description="Cyclic nucleotide-binding" evidence="1">
    <location>
        <begin position="49"/>
        <end position="135"/>
    </location>
</feature>
<gene>
    <name evidence="2" type="ORF">O3P16_11030</name>
</gene>
<evidence type="ECO:0000259" key="1">
    <source>
        <dbReference type="Pfam" id="PF00027"/>
    </source>
</evidence>
<dbReference type="SUPFAM" id="SSF51206">
    <property type="entry name" value="cAMP-binding domain-like"/>
    <property type="match status" value="1"/>
</dbReference>
<evidence type="ECO:0000313" key="2">
    <source>
        <dbReference type="EMBL" id="MDA3615343.1"/>
    </source>
</evidence>
<name>A0ABT4UMG6_9BACT</name>
<reference evidence="2 3" key="1">
    <citation type="submission" date="2022-12" db="EMBL/GenBank/DDBJ databases">
        <title>Chitinophagaceae gen. sp. nov., a new member of the family Chitinophagaceae, isolated from soil in a chemical factory.</title>
        <authorList>
            <person name="Ke Z."/>
        </authorList>
    </citation>
    <scope>NUCLEOTIDE SEQUENCE [LARGE SCALE GENOMIC DNA]</scope>
    <source>
        <strain evidence="2 3">LY-5</strain>
    </source>
</reference>
<dbReference type="EMBL" id="JAQGEF010000012">
    <property type="protein sequence ID" value="MDA3615343.1"/>
    <property type="molecule type" value="Genomic_DNA"/>
</dbReference>
<proteinExistence type="predicted"/>
<keyword evidence="3" id="KW-1185">Reference proteome</keyword>
<dbReference type="Pfam" id="PF00027">
    <property type="entry name" value="cNMP_binding"/>
    <property type="match status" value="1"/>
</dbReference>
<protein>
    <submittedName>
        <fullName evidence="2">Crp/Fnr family transcriptional regulator</fullName>
    </submittedName>
</protein>
<dbReference type="InterPro" id="IPR014710">
    <property type="entry name" value="RmlC-like_jellyroll"/>
</dbReference>
<sequence>MFFTDYRFLETIFTQIFLASFMMPESILNSIYQLPEDSKNLLLNGISEVQHAKGVILLKADKVEQDIYFIKKGIVRAFATNDDTDITFWFGTEGETVLSMKSYVENAKGYENIELLEDCILYKLNARYLQQLFLEDIHIANWGRKFAEQELVKTEERLISRQFRNAKERYMDLLAGNPDLLQRVQLGHIASYLGITQVSLSRIRSEIR</sequence>
<organism evidence="2 3">
    <name type="scientific">Polluticaenibacter yanchengensis</name>
    <dbReference type="NCBI Taxonomy" id="3014562"/>
    <lineage>
        <taxon>Bacteria</taxon>
        <taxon>Pseudomonadati</taxon>
        <taxon>Bacteroidota</taxon>
        <taxon>Chitinophagia</taxon>
        <taxon>Chitinophagales</taxon>
        <taxon>Chitinophagaceae</taxon>
        <taxon>Polluticaenibacter</taxon>
    </lineage>
</organism>